<accession>A0A2N5Z9U0</accession>
<dbReference type="EMBL" id="PKTG01000139">
    <property type="protein sequence ID" value="PLX15428.1"/>
    <property type="molecule type" value="Genomic_DNA"/>
</dbReference>
<dbReference type="AlphaFoldDB" id="A0A2N5Z9U0"/>
<proteinExistence type="predicted"/>
<dbReference type="Gene3D" id="3.40.50.720">
    <property type="entry name" value="NAD(P)-binding Rossmann-like Domain"/>
    <property type="match status" value="1"/>
</dbReference>
<dbReference type="Proteomes" id="UP000234857">
    <property type="component" value="Unassembled WGS sequence"/>
</dbReference>
<evidence type="ECO:0000259" key="1">
    <source>
        <dbReference type="Pfam" id="PF16363"/>
    </source>
</evidence>
<dbReference type="SUPFAM" id="SSF51735">
    <property type="entry name" value="NAD(P)-binding Rossmann-fold domains"/>
    <property type="match status" value="1"/>
</dbReference>
<dbReference type="PANTHER" id="PTHR43000">
    <property type="entry name" value="DTDP-D-GLUCOSE 4,6-DEHYDRATASE-RELATED"/>
    <property type="match status" value="1"/>
</dbReference>
<gene>
    <name evidence="2" type="ORF">C0601_12895</name>
</gene>
<dbReference type="Gene3D" id="3.90.25.10">
    <property type="entry name" value="UDP-galactose 4-epimerase, domain 1"/>
    <property type="match status" value="1"/>
</dbReference>
<dbReference type="InterPro" id="IPR036291">
    <property type="entry name" value="NAD(P)-bd_dom_sf"/>
</dbReference>
<protein>
    <submittedName>
        <fullName evidence="2">Epimerase</fullName>
    </submittedName>
</protein>
<organism evidence="2 3">
    <name type="scientific">Muiribacterium halophilum</name>
    <dbReference type="NCBI Taxonomy" id="2053465"/>
    <lineage>
        <taxon>Bacteria</taxon>
        <taxon>Candidatus Muiribacteriota</taxon>
        <taxon>Candidatus Muiribacteriia</taxon>
        <taxon>Candidatus Muiribacteriales</taxon>
        <taxon>Candidatus Muiribacteriaceae</taxon>
        <taxon>Candidatus Muiribacterium</taxon>
    </lineage>
</organism>
<evidence type="ECO:0000313" key="3">
    <source>
        <dbReference type="Proteomes" id="UP000234857"/>
    </source>
</evidence>
<feature type="domain" description="NAD(P)-binding" evidence="1">
    <location>
        <begin position="23"/>
        <end position="304"/>
    </location>
</feature>
<dbReference type="InterPro" id="IPR016040">
    <property type="entry name" value="NAD(P)-bd_dom"/>
</dbReference>
<comment type="caution">
    <text evidence="2">The sequence shown here is derived from an EMBL/GenBank/DDBJ whole genome shotgun (WGS) entry which is preliminary data.</text>
</comment>
<sequence>MKAFNSQTPNPKIQNPDFSKLLLIGVDSFTGKWFFDLYKDDFDIYGTYLENSKKEIENSFYSSPKSKSQNPNPRFYPCDITNKEQIKSTLEKVGPDYIINFAGISYAAEENPLIYYKVNTIAVENILSSVIESDIKLKKLILPSSAVVYGKNANPKTSEDECPEPINHYGISKLAMEKIASIVSDNLNIIITRPFNYTGPGQDDRFIIPKIIKHFKENKKEIELGDIDSKREFNDIRFVCYVYKKLLLSDCSNAILNICTGKAYSIREIIKIIGKITNNNILIKKNKRFFRKNEIPLLSGDPSCLNSIVDNPINYDIIDTIKLFFNSEED</sequence>
<reference evidence="2 3" key="1">
    <citation type="submission" date="2017-11" db="EMBL/GenBank/DDBJ databases">
        <title>Genome-resolved metagenomics identifies genetic mobility, metabolic interactions, and unexpected diversity in perchlorate-reducing communities.</title>
        <authorList>
            <person name="Barnum T.P."/>
            <person name="Figueroa I.A."/>
            <person name="Carlstrom C.I."/>
            <person name="Lucas L.N."/>
            <person name="Engelbrektson A.L."/>
            <person name="Coates J.D."/>
        </authorList>
    </citation>
    <scope>NUCLEOTIDE SEQUENCE [LARGE SCALE GENOMIC DNA]</scope>
    <source>
        <strain evidence="2">BM706</strain>
    </source>
</reference>
<name>A0A2N5Z9U0_MUIH1</name>
<evidence type="ECO:0000313" key="2">
    <source>
        <dbReference type="EMBL" id="PLX15428.1"/>
    </source>
</evidence>
<dbReference type="Pfam" id="PF16363">
    <property type="entry name" value="GDP_Man_Dehyd"/>
    <property type="match status" value="1"/>
</dbReference>